<name>A0A2J6RBZ0_HYAVF</name>
<feature type="compositionally biased region" description="Low complexity" evidence="1">
    <location>
        <begin position="168"/>
        <end position="179"/>
    </location>
</feature>
<feature type="compositionally biased region" description="Low complexity" evidence="1">
    <location>
        <begin position="850"/>
        <end position="860"/>
    </location>
</feature>
<accession>A0A2J6RBZ0</accession>
<dbReference type="PROSITE" id="PS50097">
    <property type="entry name" value="BTB"/>
    <property type="match status" value="1"/>
</dbReference>
<keyword evidence="4" id="KW-1185">Reference proteome</keyword>
<dbReference type="SUPFAM" id="SSF54695">
    <property type="entry name" value="POZ domain"/>
    <property type="match status" value="1"/>
</dbReference>
<feature type="region of interest" description="Disordered" evidence="1">
    <location>
        <begin position="850"/>
        <end position="870"/>
    </location>
</feature>
<reference evidence="3 4" key="1">
    <citation type="submission" date="2016-04" db="EMBL/GenBank/DDBJ databases">
        <title>A degradative enzymes factory behind the ericoid mycorrhizal symbiosis.</title>
        <authorList>
            <consortium name="DOE Joint Genome Institute"/>
            <person name="Martino E."/>
            <person name="Morin E."/>
            <person name="Grelet G."/>
            <person name="Kuo A."/>
            <person name="Kohler A."/>
            <person name="Daghino S."/>
            <person name="Barry K."/>
            <person name="Choi C."/>
            <person name="Cichocki N."/>
            <person name="Clum A."/>
            <person name="Copeland A."/>
            <person name="Hainaut M."/>
            <person name="Haridas S."/>
            <person name="Labutti K."/>
            <person name="Lindquist E."/>
            <person name="Lipzen A."/>
            <person name="Khouja H.-R."/>
            <person name="Murat C."/>
            <person name="Ohm R."/>
            <person name="Olson A."/>
            <person name="Spatafora J."/>
            <person name="Veneault-Fourrey C."/>
            <person name="Henrissat B."/>
            <person name="Grigoriev I."/>
            <person name="Martin F."/>
            <person name="Perotto S."/>
        </authorList>
    </citation>
    <scope>NUCLEOTIDE SEQUENCE [LARGE SCALE GENOMIC DNA]</scope>
    <source>
        <strain evidence="3 4">F</strain>
    </source>
</reference>
<dbReference type="EMBL" id="KZ613951">
    <property type="protein sequence ID" value="PMD36025.1"/>
    <property type="molecule type" value="Genomic_DNA"/>
</dbReference>
<dbReference type="InterPro" id="IPR000210">
    <property type="entry name" value="BTB/POZ_dom"/>
</dbReference>
<dbReference type="PANTHER" id="PTHR47843">
    <property type="entry name" value="BTB DOMAIN-CONTAINING PROTEIN-RELATED"/>
    <property type="match status" value="1"/>
</dbReference>
<sequence>MPPDVANMVEVITMGLAVTSPSSIVEDSNTVSIETLSHENEALDTLKEAFLDDTSSPSATDILKMALSESLPPESRKVAISLGFPSRTAPPSLTIGKPSPGLGEIYSPRPAEYIVSIQHFSAMDPSSSKTDILTSSSGLLITRPPEIQEPSVFAETSPNIDSPRKTTETTPTELPELPFGPFPKDASEITSPSIHDDASDSFSEAMNFCSPEGEDVSDFAKGQSDMPVFSSDANDSTITTQVGDMDSVQPSEVNIQNDLASTEDTSGLNFGAMELSPSGGGVLSEVLKDQPSMDSSSPETALANMTSEVVKDKSSDLHEATISDHSTSREEASGIVPETLEHCPSNEGVQSEFKEDKPNVNSAFSEALHASLFSEIIHRAEAQEAVISNYSSSAERSFDALPEALKFCPSEGNFQPDFTKDPPIPPLSEAVHTQMTSAMNEMIPIGSPETILPNHLTSAENPSNTIFSFPEVGTINKVDGVLESVLKEVIELNRSCQVANDCDPACLEFLDAKVKNAPVETNSTEVLHLDSTATLHTISPGEDSTLCAPEESNVVSSPLDEKADCEKHFEFTEVPSDVNFRLLAPGELNKESENIENSLPNSPELSPDSELNSGGEAASRVPDSSMITDDSTVYVGLTELQGHGITMFVHSALAGDDISNAPESVDTTTTNILNTIYSAENLDPKSPSGTIDISPVVVERSEMIRRGMEGQTSSASTSPLSSPTISITNMDFDFESGEITTPNAPDLGLPDAAIPNMELSIVDSTTISDIFDSNVGAAGEQFASKSPPNNSFLFPGDRDLGSEFDETKFTESSGLFSSVSEHMGMRMSSPEIKVEPMSVDDLPYLDILPSVTTSSSTSPEPTEPPSSMVKGEEVLSEVLLDTIPLADIHSLTMVGEDIRAISSEIKLESHSVDVAHYDEFHNIRKKSVSKSPRKRVHFAIEGEKEVQQPPAKKLRQEVFATCDVPQLKTEAENFPEENAVAPFDVPQLSNPNDTTRTMISPPSSPVELYLNIVKTEVTDVEACGSSFSIVQSPHSSIDRTSEGQKMLPISTSNFTEIPGPKVKMNPANDTVELRVGPSGKCILAHKHILSKSPFFASLLSQYPNLKESLHAYHFRHFDTYAFATVVHWLYHGDIRFIAEEYKADDIFNTTHMVKVYCLCQKLQLRSLQNLAIELLGHGYLKNNSAPTIEEIDIAYSGTEQSSTIRFYLATWTQYREHVPLQIYMMARPWDQARFKILCQKHSDLSITVENLNKSTGSLEKKSINPQVHPICWYHDHLEGESCGVANQTFQTACSGIRFRISEPI</sequence>
<organism evidence="3 4">
    <name type="scientific">Hyaloscypha variabilis (strain UAMH 11265 / GT02V1 / F)</name>
    <name type="common">Meliniomyces variabilis</name>
    <dbReference type="NCBI Taxonomy" id="1149755"/>
    <lineage>
        <taxon>Eukaryota</taxon>
        <taxon>Fungi</taxon>
        <taxon>Dikarya</taxon>
        <taxon>Ascomycota</taxon>
        <taxon>Pezizomycotina</taxon>
        <taxon>Leotiomycetes</taxon>
        <taxon>Helotiales</taxon>
        <taxon>Hyaloscyphaceae</taxon>
        <taxon>Hyaloscypha</taxon>
        <taxon>Hyaloscypha variabilis</taxon>
    </lineage>
</organism>
<feature type="compositionally biased region" description="Polar residues" evidence="1">
    <location>
        <begin position="595"/>
        <end position="612"/>
    </location>
</feature>
<feature type="region of interest" description="Disordered" evidence="1">
    <location>
        <begin position="592"/>
        <end position="625"/>
    </location>
</feature>
<proteinExistence type="predicted"/>
<evidence type="ECO:0000259" key="2">
    <source>
        <dbReference type="PROSITE" id="PS50097"/>
    </source>
</evidence>
<feature type="region of interest" description="Disordered" evidence="1">
    <location>
        <begin position="153"/>
        <end position="179"/>
    </location>
</feature>
<protein>
    <recommendedName>
        <fullName evidence="2">BTB domain-containing protein</fullName>
    </recommendedName>
</protein>
<dbReference type="OrthoDB" id="3530927at2759"/>
<dbReference type="SMART" id="SM00225">
    <property type="entry name" value="BTB"/>
    <property type="match status" value="1"/>
</dbReference>
<dbReference type="Gene3D" id="3.30.710.10">
    <property type="entry name" value="Potassium Channel Kv1.1, Chain A"/>
    <property type="match status" value="1"/>
</dbReference>
<dbReference type="CDD" id="cd18186">
    <property type="entry name" value="BTB_POZ_ZBTB_KLHL-like"/>
    <property type="match status" value="1"/>
</dbReference>
<feature type="region of interest" description="Disordered" evidence="1">
    <location>
        <begin position="309"/>
        <end position="332"/>
    </location>
</feature>
<dbReference type="Proteomes" id="UP000235786">
    <property type="component" value="Unassembled WGS sequence"/>
</dbReference>
<evidence type="ECO:0000256" key="1">
    <source>
        <dbReference type="SAM" id="MobiDB-lite"/>
    </source>
</evidence>
<gene>
    <name evidence="3" type="ORF">L207DRAFT_637200</name>
</gene>
<evidence type="ECO:0000313" key="3">
    <source>
        <dbReference type="EMBL" id="PMD36025.1"/>
    </source>
</evidence>
<feature type="domain" description="BTB" evidence="2">
    <location>
        <begin position="1069"/>
        <end position="1138"/>
    </location>
</feature>
<dbReference type="InterPro" id="IPR011333">
    <property type="entry name" value="SKP1/BTB/POZ_sf"/>
</dbReference>
<evidence type="ECO:0000313" key="4">
    <source>
        <dbReference type="Proteomes" id="UP000235786"/>
    </source>
</evidence>